<dbReference type="RefSeq" id="WP_188620331.1">
    <property type="nucleotide sequence ID" value="NZ_BMJE01000003.1"/>
</dbReference>
<reference evidence="2" key="1">
    <citation type="journal article" date="2019" name="Int. J. Syst. Evol. Microbiol.">
        <title>The Global Catalogue of Microorganisms (GCM) 10K type strain sequencing project: providing services to taxonomists for standard genome sequencing and annotation.</title>
        <authorList>
            <consortium name="The Broad Institute Genomics Platform"/>
            <consortium name="The Broad Institute Genome Sequencing Center for Infectious Disease"/>
            <person name="Wu L."/>
            <person name="Ma J."/>
        </authorList>
    </citation>
    <scope>NUCLEOTIDE SEQUENCE [LARGE SCALE GENOMIC DNA]</scope>
    <source>
        <strain evidence="2">CGMCC 1.15461</strain>
    </source>
</reference>
<protein>
    <submittedName>
        <fullName evidence="1">Uncharacterized protein</fullName>
    </submittedName>
</protein>
<name>A0ABQ1JNT2_9FLAO</name>
<sequence length="139" mass="15296">MDWIRNNISNTSFTSISQFEILYDNSISKLDTMISANKTLYDFMDKADSSDIGQIIAPEFNDTVPGGYPVVTNSCVDNCIDWCDSALDLIDSILQDSLAIAETATYSTVYLQATLSAYQAHANQYISVTGQFNQCIGTC</sequence>
<proteinExistence type="predicted"/>
<accession>A0ABQ1JNT2</accession>
<organism evidence="1 2">
    <name type="scientific">Flavobacterium suaedae</name>
    <dbReference type="NCBI Taxonomy" id="1767027"/>
    <lineage>
        <taxon>Bacteria</taxon>
        <taxon>Pseudomonadati</taxon>
        <taxon>Bacteroidota</taxon>
        <taxon>Flavobacteriia</taxon>
        <taxon>Flavobacteriales</taxon>
        <taxon>Flavobacteriaceae</taxon>
        <taxon>Flavobacterium</taxon>
    </lineage>
</organism>
<evidence type="ECO:0000313" key="1">
    <source>
        <dbReference type="EMBL" id="GGB73489.1"/>
    </source>
</evidence>
<dbReference type="EMBL" id="BMJE01000003">
    <property type="protein sequence ID" value="GGB73489.1"/>
    <property type="molecule type" value="Genomic_DNA"/>
</dbReference>
<evidence type="ECO:0000313" key="2">
    <source>
        <dbReference type="Proteomes" id="UP000615760"/>
    </source>
</evidence>
<keyword evidence="2" id="KW-1185">Reference proteome</keyword>
<dbReference type="Proteomes" id="UP000615760">
    <property type="component" value="Unassembled WGS sequence"/>
</dbReference>
<gene>
    <name evidence="1" type="ORF">GCM10007424_11750</name>
</gene>
<comment type="caution">
    <text evidence="1">The sequence shown here is derived from an EMBL/GenBank/DDBJ whole genome shotgun (WGS) entry which is preliminary data.</text>
</comment>